<dbReference type="EMBL" id="CP037920">
    <property type="protein sequence ID" value="QDT94810.1"/>
    <property type="molecule type" value="Genomic_DNA"/>
</dbReference>
<evidence type="ECO:0000313" key="1">
    <source>
        <dbReference type="EMBL" id="QDT94810.1"/>
    </source>
</evidence>
<reference evidence="1 2" key="1">
    <citation type="submission" date="2019-03" db="EMBL/GenBank/DDBJ databases">
        <title>Deep-cultivation of Planctomycetes and their phenomic and genomic characterization uncovers novel biology.</title>
        <authorList>
            <person name="Wiegand S."/>
            <person name="Jogler M."/>
            <person name="Boedeker C."/>
            <person name="Pinto D."/>
            <person name="Vollmers J."/>
            <person name="Rivas-Marin E."/>
            <person name="Kohn T."/>
            <person name="Peeters S.H."/>
            <person name="Heuer A."/>
            <person name="Rast P."/>
            <person name="Oberbeckmann S."/>
            <person name="Bunk B."/>
            <person name="Jeske O."/>
            <person name="Meyerdierks A."/>
            <person name="Storesund J.E."/>
            <person name="Kallscheuer N."/>
            <person name="Luecker S."/>
            <person name="Lage O.M."/>
            <person name="Pohl T."/>
            <person name="Merkel B.J."/>
            <person name="Hornburger P."/>
            <person name="Mueller R.-W."/>
            <person name="Bruemmer F."/>
            <person name="Labrenz M."/>
            <person name="Spormann A.M."/>
            <person name="Op den Camp H."/>
            <person name="Overmann J."/>
            <person name="Amann R."/>
            <person name="Jetten M.S.M."/>
            <person name="Mascher T."/>
            <person name="Medema M.H."/>
            <person name="Devos D.P."/>
            <person name="Kaster A.-K."/>
            <person name="Ovreas L."/>
            <person name="Rohde M."/>
            <person name="Galperin M.Y."/>
            <person name="Jogler C."/>
        </authorList>
    </citation>
    <scope>NUCLEOTIDE SEQUENCE [LARGE SCALE GENOMIC DNA]</scope>
    <source>
        <strain evidence="1 2">V144</strain>
    </source>
</reference>
<accession>A0A517VPG2</accession>
<protein>
    <submittedName>
        <fullName evidence="1">Uncharacterized protein</fullName>
    </submittedName>
</protein>
<dbReference type="AlphaFoldDB" id="A0A517VPG2"/>
<dbReference type="RefSeq" id="WP_144980148.1">
    <property type="nucleotide sequence ID" value="NZ_CP037920.1"/>
</dbReference>
<dbReference type="Proteomes" id="UP000318704">
    <property type="component" value="Chromosome"/>
</dbReference>
<gene>
    <name evidence="1" type="ORF">V144x_02420</name>
</gene>
<evidence type="ECO:0000313" key="2">
    <source>
        <dbReference type="Proteomes" id="UP000318704"/>
    </source>
</evidence>
<sequence>MNGNPSYQEFMEHFNKVKEFLSCKGEWDLLSLGQKQFLVSQFRELRKSFCETSDSMSLLGLPWVSGESVDNFGDGEKFLVAIRSCTGEGNDYCEWWDYSLIRSRWDSDESVWFEELNGENADFEWESVSWFIPWGDLENTLPVLSGKG</sequence>
<name>A0A517VPG2_9PLAN</name>
<organism evidence="1 2">
    <name type="scientific">Gimesia aquarii</name>
    <dbReference type="NCBI Taxonomy" id="2527964"/>
    <lineage>
        <taxon>Bacteria</taxon>
        <taxon>Pseudomonadati</taxon>
        <taxon>Planctomycetota</taxon>
        <taxon>Planctomycetia</taxon>
        <taxon>Planctomycetales</taxon>
        <taxon>Planctomycetaceae</taxon>
        <taxon>Gimesia</taxon>
    </lineage>
</organism>
<proteinExistence type="predicted"/>
<dbReference type="KEGG" id="gaw:V144x_02420"/>